<keyword evidence="2" id="KW-0378">Hydrolase</keyword>
<feature type="compositionally biased region" description="Low complexity" evidence="3">
    <location>
        <begin position="319"/>
        <end position="335"/>
    </location>
</feature>
<evidence type="ECO:0000313" key="5">
    <source>
        <dbReference type="EMBL" id="KLL12027.1"/>
    </source>
</evidence>
<reference evidence="5 6" key="1">
    <citation type="submission" date="2014-12" db="EMBL/GenBank/DDBJ databases">
        <title>Frankia sp. BMG5.1 draft genome.</title>
        <authorList>
            <person name="Gtari M."/>
            <person name="Ghodhbane-Gtari F."/>
            <person name="Nouioui I."/>
            <person name="Ktari A."/>
            <person name="Hezbri K."/>
            <person name="Mimouni W."/>
            <person name="Sbissi I."/>
            <person name="Ayari A."/>
            <person name="Yamanaka T."/>
            <person name="Normand P."/>
            <person name="Tisa L.S."/>
            <person name="Boudabous A."/>
        </authorList>
    </citation>
    <scope>NUCLEOTIDE SEQUENCE [LARGE SCALE GENOMIC DNA]</scope>
    <source>
        <strain evidence="5 6">BMG5.1</strain>
    </source>
</reference>
<organism evidence="5 6">
    <name type="scientific">Protofrankia coriariae</name>
    <dbReference type="NCBI Taxonomy" id="1562887"/>
    <lineage>
        <taxon>Bacteria</taxon>
        <taxon>Bacillati</taxon>
        <taxon>Actinomycetota</taxon>
        <taxon>Actinomycetes</taxon>
        <taxon>Frankiales</taxon>
        <taxon>Frankiaceae</taxon>
        <taxon>Protofrankia</taxon>
    </lineage>
</organism>
<evidence type="ECO:0000313" key="6">
    <source>
        <dbReference type="Proteomes" id="UP000035425"/>
    </source>
</evidence>
<evidence type="ECO:0000256" key="3">
    <source>
        <dbReference type="SAM" id="MobiDB-lite"/>
    </source>
</evidence>
<evidence type="ECO:0000256" key="1">
    <source>
        <dbReference type="ARBA" id="ARBA00023098"/>
    </source>
</evidence>
<feature type="region of interest" description="Disordered" evidence="3">
    <location>
        <begin position="319"/>
        <end position="343"/>
    </location>
</feature>
<feature type="active site" description="Proton acceptor" evidence="2">
    <location>
        <position position="206"/>
    </location>
</feature>
<evidence type="ECO:0000259" key="4">
    <source>
        <dbReference type="PROSITE" id="PS51635"/>
    </source>
</evidence>
<keyword evidence="2" id="KW-0442">Lipid degradation</keyword>
<comment type="caution">
    <text evidence="5">The sequence shown here is derived from an EMBL/GenBank/DDBJ whole genome shotgun (WGS) entry which is preliminary data.</text>
</comment>
<dbReference type="Proteomes" id="UP000035425">
    <property type="component" value="Unassembled WGS sequence"/>
</dbReference>
<feature type="domain" description="PNPLA" evidence="4">
    <location>
        <begin position="12"/>
        <end position="219"/>
    </location>
</feature>
<evidence type="ECO:0000256" key="2">
    <source>
        <dbReference type="PROSITE-ProRule" id="PRU01161"/>
    </source>
</evidence>
<accession>A0ABR5F5Q9</accession>
<dbReference type="EMBL" id="JWIO01000008">
    <property type="protein sequence ID" value="KLL12027.1"/>
    <property type="molecule type" value="Genomic_DNA"/>
</dbReference>
<dbReference type="InterPro" id="IPR016035">
    <property type="entry name" value="Acyl_Trfase/lysoPLipase"/>
</dbReference>
<dbReference type="Gene3D" id="3.40.1090.10">
    <property type="entry name" value="Cytosolic phospholipase A2 catalytic domain"/>
    <property type="match status" value="2"/>
</dbReference>
<dbReference type="PROSITE" id="PS51635">
    <property type="entry name" value="PNPLA"/>
    <property type="match status" value="1"/>
</dbReference>
<dbReference type="SUPFAM" id="SSF52151">
    <property type="entry name" value="FabD/lysophospholipase-like"/>
    <property type="match status" value="1"/>
</dbReference>
<dbReference type="InterPro" id="IPR002641">
    <property type="entry name" value="PNPLA_dom"/>
</dbReference>
<keyword evidence="6" id="KW-1185">Reference proteome</keyword>
<feature type="short sequence motif" description="DGA/G" evidence="2">
    <location>
        <begin position="206"/>
        <end position="208"/>
    </location>
</feature>
<name>A0ABR5F5Q9_9ACTN</name>
<gene>
    <name evidence="5" type="ORF">FrCorBMG51_07075</name>
</gene>
<proteinExistence type="predicted"/>
<keyword evidence="1 2" id="KW-0443">Lipid metabolism</keyword>
<dbReference type="Pfam" id="PF01734">
    <property type="entry name" value="Patatin"/>
    <property type="match status" value="1"/>
</dbReference>
<comment type="caution">
    <text evidence="2">Lacks conserved residue(s) required for the propagation of feature annotation.</text>
</comment>
<dbReference type="RefSeq" id="WP_047222296.1">
    <property type="nucleotide sequence ID" value="NZ_JWIO01000008.1"/>
</dbReference>
<feature type="short sequence motif" description="GXSXG" evidence="2">
    <location>
        <begin position="47"/>
        <end position="51"/>
    </location>
</feature>
<protein>
    <submittedName>
        <fullName evidence="5">Patatin</fullName>
    </submittedName>
</protein>
<sequence length="343" mass="35596">MAGRGVPRRGLVLGAGGVLGSAWMIGALSAYEEATGVDVRDMDMTVGTSAGSVLSTLIGLGTSVETMVNSEYGEPLFGDPILDYTRLGSALPPRPRMRIGSRRLLATSALHPRRVTPLVALVSLLPQGRGTLAAIGDLVSSVGSNVTTWPTPAPLWIVAMDYDTGTRVVFGSPDAPQASIAEAVMASCAIPSWYAPVVIDGRSYVDGGTRSPTSVDLLVDADLDEVLVLAPACSLVFDQPRGALARLERQMRRLATRVLIRETELLRATGTKVTVICPGPEDLEIIGGNVMDLNRRQEVFQTSLRTSAAALAEAGIGTPSTAAPTASVPTASPGADGHLAAAG</sequence>
<feature type="active site" description="Nucleophile" evidence="2">
    <location>
        <position position="49"/>
    </location>
</feature>